<dbReference type="FunFam" id="3.90.230.10:FF:000002">
    <property type="entry name" value="Xaa-Pro aminopeptidase 3"/>
    <property type="match status" value="1"/>
</dbReference>
<keyword evidence="10" id="KW-1185">Reference proteome</keyword>
<evidence type="ECO:0000256" key="5">
    <source>
        <dbReference type="ARBA" id="ARBA00023049"/>
    </source>
</evidence>
<dbReference type="GO" id="GO:0006508">
    <property type="term" value="P:proteolysis"/>
    <property type="evidence" value="ECO:0007669"/>
    <property type="project" value="UniProtKB-KW"/>
</dbReference>
<dbReference type="InterPro" id="IPR029149">
    <property type="entry name" value="Creatin/AminoP/Spt16_N"/>
</dbReference>
<reference evidence="9 10" key="1">
    <citation type="submission" date="2024-03" db="EMBL/GenBank/DDBJ databases">
        <title>Adaptation during the transition from Ophiocordyceps entomopathogen to insect associate is accompanied by gene loss and intensified selection.</title>
        <authorList>
            <person name="Ward C.M."/>
            <person name="Onetto C.A."/>
            <person name="Borneman A.R."/>
        </authorList>
    </citation>
    <scope>NUCLEOTIDE SEQUENCE [LARGE SCALE GENOMIC DNA]</scope>
    <source>
        <strain evidence="9">AWRI1</strain>
        <tissue evidence="9">Single Adult Female</tissue>
    </source>
</reference>
<proteinExistence type="inferred from homology"/>
<evidence type="ECO:0000313" key="9">
    <source>
        <dbReference type="EMBL" id="KAK7571803.1"/>
    </source>
</evidence>
<comment type="cofactor">
    <cofactor evidence="1">
        <name>Mn(2+)</name>
        <dbReference type="ChEBI" id="CHEBI:29035"/>
    </cofactor>
</comment>
<dbReference type="InterPro" id="IPR052433">
    <property type="entry name" value="X-Pro_dipept-like"/>
</dbReference>
<dbReference type="PROSITE" id="PS00491">
    <property type="entry name" value="PROLINE_PEPTIDASE"/>
    <property type="match status" value="1"/>
</dbReference>
<gene>
    <name evidence="9" type="ORF">V9T40_014275</name>
</gene>
<dbReference type="GO" id="GO:0046872">
    <property type="term" value="F:metal ion binding"/>
    <property type="evidence" value="ECO:0007669"/>
    <property type="project" value="UniProtKB-KW"/>
</dbReference>
<dbReference type="EMBL" id="JBBCAQ010000038">
    <property type="protein sequence ID" value="KAK7571803.1"/>
    <property type="molecule type" value="Genomic_DNA"/>
</dbReference>
<sequence>MIPPGPLNNQNGVNSDSKLKAKEASFEGIQNFRVDNSILFDHIAECRVIKTEFEKEVMRYAARVSSNAHKAVMNMAKPGLFEYQCEAMFLHYVYHTGGCRHVAYTCICASGENGATLHYGSHVNPNRKLMADGDLCVFDMGGEYCGYSSDITVTFPVNGRFTEDQKAIYNAVLAANLAVQKAAKPGVLWSDMHLLANRVMLEELKKIDLVKGDVDEMIEAGIAAVFQPHGLGHFLGLDVHDVGGYLKGYPERSSKPGLKALRTARPLEAGMAVTIEPGCYFIIPLIDEALDDPVRSKYLNKEVLKRFQNFGGVRIEDDVFITEKGVENYTKVPRTIEEIENWMNPEKMANGKITQQ</sequence>
<dbReference type="InterPro" id="IPR001131">
    <property type="entry name" value="Peptidase_M24B_aminopep-P_CS"/>
</dbReference>
<dbReference type="PANTHER" id="PTHR48480:SF2">
    <property type="entry name" value="PEPTIDASE D"/>
    <property type="match status" value="1"/>
</dbReference>
<dbReference type="PANTHER" id="PTHR48480">
    <property type="match status" value="1"/>
</dbReference>
<evidence type="ECO:0000259" key="8">
    <source>
        <dbReference type="Pfam" id="PF00557"/>
    </source>
</evidence>
<dbReference type="SUPFAM" id="SSF55920">
    <property type="entry name" value="Creatinase/aminopeptidase"/>
    <property type="match status" value="1"/>
</dbReference>
<evidence type="ECO:0000256" key="6">
    <source>
        <dbReference type="ARBA" id="ARBA00023211"/>
    </source>
</evidence>
<dbReference type="CDD" id="cd01087">
    <property type="entry name" value="Prolidase"/>
    <property type="match status" value="1"/>
</dbReference>
<dbReference type="Proteomes" id="UP001367676">
    <property type="component" value="Unassembled WGS sequence"/>
</dbReference>
<keyword evidence="3 7" id="KW-0479">Metal-binding</keyword>
<comment type="similarity">
    <text evidence="7">Belongs to the peptidase M24B family.</text>
</comment>
<organism evidence="9 10">
    <name type="scientific">Parthenolecanium corni</name>
    <dbReference type="NCBI Taxonomy" id="536013"/>
    <lineage>
        <taxon>Eukaryota</taxon>
        <taxon>Metazoa</taxon>
        <taxon>Ecdysozoa</taxon>
        <taxon>Arthropoda</taxon>
        <taxon>Hexapoda</taxon>
        <taxon>Insecta</taxon>
        <taxon>Pterygota</taxon>
        <taxon>Neoptera</taxon>
        <taxon>Paraneoptera</taxon>
        <taxon>Hemiptera</taxon>
        <taxon>Sternorrhyncha</taxon>
        <taxon>Coccoidea</taxon>
        <taxon>Coccidae</taxon>
        <taxon>Parthenolecanium</taxon>
    </lineage>
</organism>
<evidence type="ECO:0000256" key="2">
    <source>
        <dbReference type="ARBA" id="ARBA00022670"/>
    </source>
</evidence>
<dbReference type="InterPro" id="IPR036005">
    <property type="entry name" value="Creatinase/aminopeptidase-like"/>
</dbReference>
<protein>
    <recommendedName>
        <fullName evidence="8">Peptidase M24 domain-containing protein</fullName>
    </recommendedName>
</protein>
<dbReference type="Gene3D" id="3.90.230.10">
    <property type="entry name" value="Creatinase/methionine aminopeptidase superfamily"/>
    <property type="match status" value="1"/>
</dbReference>
<keyword evidence="5" id="KW-0482">Metalloprotease</keyword>
<evidence type="ECO:0000256" key="3">
    <source>
        <dbReference type="ARBA" id="ARBA00022723"/>
    </source>
</evidence>
<keyword evidence="6" id="KW-0464">Manganese</keyword>
<dbReference type="AlphaFoldDB" id="A0AAN9T2Y9"/>
<evidence type="ECO:0000313" key="10">
    <source>
        <dbReference type="Proteomes" id="UP001367676"/>
    </source>
</evidence>
<dbReference type="Gene3D" id="3.40.350.10">
    <property type="entry name" value="Creatinase/prolidase N-terminal domain"/>
    <property type="match status" value="1"/>
</dbReference>
<dbReference type="Pfam" id="PF00557">
    <property type="entry name" value="Peptidase_M24"/>
    <property type="match status" value="1"/>
</dbReference>
<accession>A0AAN9T2Y9</accession>
<keyword evidence="2" id="KW-0645">Protease</keyword>
<evidence type="ECO:0000256" key="1">
    <source>
        <dbReference type="ARBA" id="ARBA00001936"/>
    </source>
</evidence>
<feature type="domain" description="Peptidase M24" evidence="8">
    <location>
        <begin position="57"/>
        <end position="323"/>
    </location>
</feature>
<evidence type="ECO:0000256" key="4">
    <source>
        <dbReference type="ARBA" id="ARBA00022801"/>
    </source>
</evidence>
<dbReference type="InterPro" id="IPR000994">
    <property type="entry name" value="Pept_M24"/>
</dbReference>
<keyword evidence="4" id="KW-0378">Hydrolase</keyword>
<evidence type="ECO:0000256" key="7">
    <source>
        <dbReference type="RuleBase" id="RU000590"/>
    </source>
</evidence>
<name>A0AAN9T2Y9_9HEMI</name>
<dbReference type="GO" id="GO:0008237">
    <property type="term" value="F:metallopeptidase activity"/>
    <property type="evidence" value="ECO:0007669"/>
    <property type="project" value="UniProtKB-KW"/>
</dbReference>
<comment type="caution">
    <text evidence="9">The sequence shown here is derived from an EMBL/GenBank/DDBJ whole genome shotgun (WGS) entry which is preliminary data.</text>
</comment>